<proteinExistence type="predicted"/>
<dbReference type="RefSeq" id="WP_386821860.1">
    <property type="nucleotide sequence ID" value="NZ_JBHTIF010000001.1"/>
</dbReference>
<reference evidence="3" key="1">
    <citation type="journal article" date="2019" name="Int. J. Syst. Evol. Microbiol.">
        <title>The Global Catalogue of Microorganisms (GCM) 10K type strain sequencing project: providing services to taxonomists for standard genome sequencing and annotation.</title>
        <authorList>
            <consortium name="The Broad Institute Genomics Platform"/>
            <consortium name="The Broad Institute Genome Sequencing Center for Infectious Disease"/>
            <person name="Wu L."/>
            <person name="Ma J."/>
        </authorList>
    </citation>
    <scope>NUCLEOTIDE SEQUENCE [LARGE SCALE GENOMIC DNA]</scope>
    <source>
        <strain evidence="3">CCUG 55585</strain>
    </source>
</reference>
<keyword evidence="3" id="KW-1185">Reference proteome</keyword>
<dbReference type="PANTHER" id="PTHR11905:SF159">
    <property type="entry name" value="ADAM METALLOPROTEASE"/>
    <property type="match status" value="1"/>
</dbReference>
<dbReference type="InterPro" id="IPR024079">
    <property type="entry name" value="MetalloPept_cat_dom_sf"/>
</dbReference>
<dbReference type="Gene3D" id="3.40.390.10">
    <property type="entry name" value="Collagenase (Catalytic Domain)"/>
    <property type="match status" value="1"/>
</dbReference>
<evidence type="ECO:0000313" key="3">
    <source>
        <dbReference type="Proteomes" id="UP001597110"/>
    </source>
</evidence>
<comment type="caution">
    <text evidence="2">The sequence shown here is derived from an EMBL/GenBank/DDBJ whole genome shotgun (WGS) entry which is preliminary data.</text>
</comment>
<keyword evidence="1" id="KW-0732">Signal</keyword>
<feature type="signal peptide" evidence="1">
    <location>
        <begin position="1"/>
        <end position="25"/>
    </location>
</feature>
<dbReference type="Pfam" id="PF13688">
    <property type="entry name" value="Reprolysin_5"/>
    <property type="match status" value="1"/>
</dbReference>
<feature type="chain" id="PRO_5046243264" evidence="1">
    <location>
        <begin position="26"/>
        <end position="425"/>
    </location>
</feature>
<evidence type="ECO:0000256" key="1">
    <source>
        <dbReference type="SAM" id="SignalP"/>
    </source>
</evidence>
<dbReference type="EMBL" id="JBHTIF010000001">
    <property type="protein sequence ID" value="MFD0724185.1"/>
    <property type="molecule type" value="Genomic_DNA"/>
</dbReference>
<dbReference type="SUPFAM" id="SSF55486">
    <property type="entry name" value="Metalloproteases ('zincins'), catalytic domain"/>
    <property type="match status" value="1"/>
</dbReference>
<accession>A0ABW2YAK3</accession>
<gene>
    <name evidence="2" type="ORF">ACFQ0E_01100</name>
</gene>
<sequence length="425" mass="45116">MKRSILFVGIAGIVALGLGAAATQAARNPLFSSTTLSARSANVAGDAGYRALSSNRATTSLRVVQADASLIGDQTDVLPLGLGDLGTAFRQYSRRNPDGTQVWYGTLGKRFGLVDTLRYKATGEIADDPNNSVMIVRQGNQMSGTIRANGQLYTLQPLAKGGGHVIARIDESRMPADHPAAYTDMWRASLAEHPQVKAATTRATALAPVTVRVMVVFSTAAATAVGNTTTKANLAISESNQSFANSGANMSFQLAGVYTANYVNSTFDTDLSRFRGTTDGYLDSYHTTRNNIAADVAVLITTNTQYCGLGYLNSTAATAFSVTAASCMTGYYSFAHEIGHNFGARHDPATDPSTTPVAYAHGYRSPTNAWRTIMAYNCTNAGGCPRINYWSNPAKTYNGQAMGTAATSNNTRQLNERVATVAAFR</sequence>
<name>A0ABW2YAK3_9GAMM</name>
<organism evidence="2 3">
    <name type="scientific">Lysobacter brunescens</name>
    <dbReference type="NCBI Taxonomy" id="262323"/>
    <lineage>
        <taxon>Bacteria</taxon>
        <taxon>Pseudomonadati</taxon>
        <taxon>Pseudomonadota</taxon>
        <taxon>Gammaproteobacteria</taxon>
        <taxon>Lysobacterales</taxon>
        <taxon>Lysobacteraceae</taxon>
        <taxon>Lysobacter</taxon>
    </lineage>
</organism>
<protein>
    <submittedName>
        <fullName evidence="2">M12 family metallo-peptidase</fullName>
    </submittedName>
</protein>
<dbReference type="Proteomes" id="UP001597110">
    <property type="component" value="Unassembled WGS sequence"/>
</dbReference>
<evidence type="ECO:0000313" key="2">
    <source>
        <dbReference type="EMBL" id="MFD0724185.1"/>
    </source>
</evidence>
<dbReference type="PANTHER" id="PTHR11905">
    <property type="entry name" value="ADAM A DISINTEGRIN AND METALLOPROTEASE DOMAIN"/>
    <property type="match status" value="1"/>
</dbReference>